<dbReference type="EMBL" id="SPRC01000045">
    <property type="protein sequence ID" value="TIB76544.1"/>
    <property type="molecule type" value="Genomic_DNA"/>
</dbReference>
<evidence type="ECO:0000313" key="2">
    <source>
        <dbReference type="Proteomes" id="UP000310685"/>
    </source>
</evidence>
<dbReference type="Proteomes" id="UP000310685">
    <property type="component" value="Unassembled WGS sequence"/>
</dbReference>
<sequence length="251" mass="28555">MNVIPLLRMGNDADAETGALNKKLAMRACCADHYSKRDQSTGYSPLRPNHADAAVMSVPPEEAEQKDLDTLIYDNRTNPEQQAIMVRDIENGRYVPGSPRASAWWQTIVGGTVDSFLSNLLWNLADRAHQEGYSSRNCFDQVSTWLDDTYKMSFQVRGAGNCGTDAETQTIYDALIEIVDKWRERQARRACETIDMREVEGLNLLCRRQDNPFMKYSTKIRSFTPVKEMNTVNPLVKKYTLSMMSCSLYNI</sequence>
<gene>
    <name evidence="1" type="ORF">E3Q22_03513</name>
</gene>
<comment type="caution">
    <text evidence="1">The sequence shown here is derived from an EMBL/GenBank/DDBJ whole genome shotgun (WGS) entry which is preliminary data.</text>
</comment>
<evidence type="ECO:0000313" key="1">
    <source>
        <dbReference type="EMBL" id="TIB76544.1"/>
    </source>
</evidence>
<accession>A0A4T0M202</accession>
<proteinExistence type="predicted"/>
<dbReference type="AlphaFoldDB" id="A0A4T0M202"/>
<reference evidence="1 2" key="1">
    <citation type="submission" date="2019-03" db="EMBL/GenBank/DDBJ databases">
        <title>Sequencing 25 genomes of Wallemia mellicola.</title>
        <authorList>
            <person name="Gostincar C."/>
        </authorList>
    </citation>
    <scope>NUCLEOTIDE SEQUENCE [LARGE SCALE GENOMIC DNA]</scope>
    <source>
        <strain evidence="1 2">EXF-6152</strain>
    </source>
</reference>
<organism evidence="1 2">
    <name type="scientific">Wallemia mellicola</name>
    <dbReference type="NCBI Taxonomy" id="1708541"/>
    <lineage>
        <taxon>Eukaryota</taxon>
        <taxon>Fungi</taxon>
        <taxon>Dikarya</taxon>
        <taxon>Basidiomycota</taxon>
        <taxon>Wallemiomycotina</taxon>
        <taxon>Wallemiomycetes</taxon>
        <taxon>Wallemiales</taxon>
        <taxon>Wallemiaceae</taxon>
        <taxon>Wallemia</taxon>
    </lineage>
</organism>
<protein>
    <submittedName>
        <fullName evidence="1">Uncharacterized protein</fullName>
    </submittedName>
</protein>
<name>A0A4T0M202_9BASI</name>